<feature type="transmembrane region" description="Helical" evidence="1">
    <location>
        <begin position="37"/>
        <end position="65"/>
    </location>
</feature>
<feature type="domain" description="NADH:quinone oxidoreductase/Mrp antiporter transmembrane" evidence="2">
    <location>
        <begin position="131"/>
        <end position="339"/>
    </location>
</feature>
<protein>
    <recommendedName>
        <fullName evidence="2">NADH:quinone oxidoreductase/Mrp antiporter transmembrane domain-containing protein</fullName>
    </recommendedName>
</protein>
<gene>
    <name evidence="3" type="ORF">GC250_11315</name>
</gene>
<dbReference type="PANTHER" id="PTHR43373:SF1">
    <property type="entry name" value="NA(+)_H(+) ANTIPORTER SUBUNIT A"/>
    <property type="match status" value="1"/>
</dbReference>
<keyword evidence="1" id="KW-1133">Transmembrane helix</keyword>
<dbReference type="EMBL" id="WGGD01000005">
    <property type="protein sequence ID" value="MUN30006.1"/>
    <property type="molecule type" value="Genomic_DNA"/>
</dbReference>
<feature type="transmembrane region" description="Helical" evidence="1">
    <location>
        <begin position="94"/>
        <end position="112"/>
    </location>
</feature>
<keyword evidence="1" id="KW-0812">Transmembrane</keyword>
<feature type="transmembrane region" description="Helical" evidence="1">
    <location>
        <begin position="434"/>
        <end position="458"/>
    </location>
</feature>
<keyword evidence="1" id="KW-0472">Membrane</keyword>
<feature type="transmembrane region" description="Helical" evidence="1">
    <location>
        <begin position="533"/>
        <end position="552"/>
    </location>
</feature>
<feature type="transmembrane region" description="Helical" evidence="1">
    <location>
        <begin position="7"/>
        <end position="25"/>
    </location>
</feature>
<feature type="transmembrane region" description="Helical" evidence="1">
    <location>
        <begin position="119"/>
        <end position="138"/>
    </location>
</feature>
<dbReference type="InterPro" id="IPR050616">
    <property type="entry name" value="CPA3_Na-H_Antiporter_A"/>
</dbReference>
<evidence type="ECO:0000313" key="3">
    <source>
        <dbReference type="EMBL" id="MUN30006.1"/>
    </source>
</evidence>
<feature type="transmembrane region" description="Helical" evidence="1">
    <location>
        <begin position="394"/>
        <end position="414"/>
    </location>
</feature>
<sequence>MVIEISLLANLIPFIISFFISLWNRRAGYLAVSVSSILVMMYTLTGTLTPLALLKVLALASWFLLSLTSRDDMSTLLSVSVIGMLTFMDSGENLFLLIAGWEVMALPLFYAFKGIRPSVTFFAFGELSTVLLIGGAAISGGNIDNLSETSVILLLSGFLVKTGITPFYGVDWLPLQEGKLPHSLSSLVSATMTLMGIYGALQVLQQFSVPLPMSYALILLGSFTAFMTSLYGYVSDDGRASLAFSSIENSGAMITSLGVHTLGGVTREVALASLLMIAISNSIGKTGAFLTSISSLTYNKPFQKRWESYLGSTMIAASLSGLLPTAGGVGSWGLLETLFISAYVSGILGVVPLIGGVLIASAEGFATALAIKYFSSRHIFRKGELKDSDWPSRFISGIVVLLSGVSLSYLVYPFKGGLLGVASGTLIETFSNKPFGGISPLYVLIMASVGSLLTLALLGRPKGRKVKTWNNGVDKKDDYTPFAMANNERVMLKFILGDGKFSKEVFTTFFLILSRKYKNFSDLLARAIFNGNLTAYVAYLAIAFIIILIITLL</sequence>
<reference evidence="3 4" key="1">
    <citation type="submission" date="2019-10" db="EMBL/GenBank/DDBJ databases">
        <title>Sequencing and Assembly of Multiple Reported Metal-Biooxidizing Members of the Extremely Thermoacidophilic Archaeal Family Sulfolobaceae.</title>
        <authorList>
            <person name="Counts J.A."/>
            <person name="Kelly R.M."/>
        </authorList>
    </citation>
    <scope>NUCLEOTIDE SEQUENCE [LARGE SCALE GENOMIC DNA]</scope>
    <source>
        <strain evidence="3 4">DSM 6482</strain>
    </source>
</reference>
<feature type="transmembrane region" description="Helical" evidence="1">
    <location>
        <begin position="347"/>
        <end position="374"/>
    </location>
</feature>
<feature type="transmembrane region" description="Helical" evidence="1">
    <location>
        <begin position="182"/>
        <end position="201"/>
    </location>
</feature>
<evidence type="ECO:0000313" key="4">
    <source>
        <dbReference type="Proteomes" id="UP000470772"/>
    </source>
</evidence>
<feature type="transmembrane region" description="Helical" evidence="1">
    <location>
        <begin position="150"/>
        <end position="170"/>
    </location>
</feature>
<dbReference type="PANTHER" id="PTHR43373">
    <property type="entry name" value="NA(+)/H(+) ANTIPORTER SUBUNIT"/>
    <property type="match status" value="1"/>
</dbReference>
<feature type="transmembrane region" description="Helical" evidence="1">
    <location>
        <begin position="309"/>
        <end position="335"/>
    </location>
</feature>
<evidence type="ECO:0000256" key="1">
    <source>
        <dbReference type="SAM" id="Phobius"/>
    </source>
</evidence>
<name>A0A6A9QLX4_SULME</name>
<dbReference type="Pfam" id="PF00361">
    <property type="entry name" value="Proton_antipo_M"/>
    <property type="match status" value="1"/>
</dbReference>
<dbReference type="AlphaFoldDB" id="A0A6A9QLX4"/>
<dbReference type="RefSeq" id="WP_054838965.1">
    <property type="nucleotide sequence ID" value="NZ_BBBY01000028.1"/>
</dbReference>
<feature type="transmembrane region" description="Helical" evidence="1">
    <location>
        <begin position="213"/>
        <end position="234"/>
    </location>
</feature>
<keyword evidence="4" id="KW-1185">Reference proteome</keyword>
<organism evidence="3 4">
    <name type="scientific">Sulfuracidifex metallicus DSM 6482 = JCM 9184</name>
    <dbReference type="NCBI Taxonomy" id="523847"/>
    <lineage>
        <taxon>Archaea</taxon>
        <taxon>Thermoproteota</taxon>
        <taxon>Thermoprotei</taxon>
        <taxon>Sulfolobales</taxon>
        <taxon>Sulfolobaceae</taxon>
        <taxon>Sulfuracidifex</taxon>
    </lineage>
</organism>
<evidence type="ECO:0000259" key="2">
    <source>
        <dbReference type="Pfam" id="PF00361"/>
    </source>
</evidence>
<proteinExistence type="predicted"/>
<dbReference type="Proteomes" id="UP000470772">
    <property type="component" value="Unassembled WGS sequence"/>
</dbReference>
<comment type="caution">
    <text evidence="3">The sequence shown here is derived from an EMBL/GenBank/DDBJ whole genome shotgun (WGS) entry which is preliminary data.</text>
</comment>
<dbReference type="InterPro" id="IPR001750">
    <property type="entry name" value="ND/Mrp_TM"/>
</dbReference>
<accession>A0A6A9QLX4</accession>
<dbReference type="OrthoDB" id="371891at2157"/>